<dbReference type="InterPro" id="IPR001789">
    <property type="entry name" value="Sig_transdc_resp-reg_receiver"/>
</dbReference>
<dbReference type="Pfam" id="PF12796">
    <property type="entry name" value="Ank_2"/>
    <property type="match status" value="1"/>
</dbReference>
<dbReference type="EMBL" id="MDYQ01000304">
    <property type="protein sequence ID" value="PRP76746.1"/>
    <property type="molecule type" value="Genomic_DNA"/>
</dbReference>
<dbReference type="InterPro" id="IPR036890">
    <property type="entry name" value="HATPase_C_sf"/>
</dbReference>
<dbReference type="Pfam" id="PF02518">
    <property type="entry name" value="HATPase_c"/>
    <property type="match status" value="1"/>
</dbReference>
<dbReference type="GO" id="GO:0000155">
    <property type="term" value="F:phosphorelay sensor kinase activity"/>
    <property type="evidence" value="ECO:0007669"/>
    <property type="project" value="InterPro"/>
</dbReference>
<dbReference type="CDD" id="cd16922">
    <property type="entry name" value="HATPase_EvgS-ArcB-TorS-like"/>
    <property type="match status" value="1"/>
</dbReference>
<dbReference type="PROSITE" id="PS50109">
    <property type="entry name" value="HIS_KIN"/>
    <property type="match status" value="1"/>
</dbReference>
<dbReference type="InterPro" id="IPR036770">
    <property type="entry name" value="Ankyrin_rpt-contain_sf"/>
</dbReference>
<dbReference type="Proteomes" id="UP000241769">
    <property type="component" value="Unassembled WGS sequence"/>
</dbReference>
<comment type="caution">
    <text evidence="6">The sequence shown here is derived from an EMBL/GenBank/DDBJ whole genome shotgun (WGS) entry which is preliminary data.</text>
</comment>
<dbReference type="Gene3D" id="3.40.50.2300">
    <property type="match status" value="1"/>
</dbReference>
<dbReference type="SUPFAM" id="SSF47384">
    <property type="entry name" value="Homodimeric domain of signal transducing histidine kinase"/>
    <property type="match status" value="1"/>
</dbReference>
<feature type="repeat" description="ANK" evidence="2">
    <location>
        <begin position="1009"/>
        <end position="1042"/>
    </location>
</feature>
<dbReference type="InterPro" id="IPR036097">
    <property type="entry name" value="HisK_dim/P_sf"/>
</dbReference>
<dbReference type="PRINTS" id="PR00344">
    <property type="entry name" value="BCTRLSENSOR"/>
</dbReference>
<keyword evidence="6" id="KW-0808">Transferase</keyword>
<feature type="repeat" description="ANK" evidence="2">
    <location>
        <begin position="1043"/>
        <end position="1075"/>
    </location>
</feature>
<feature type="modified residue" description="4-aspartylphosphate" evidence="3">
    <location>
        <position position="876"/>
    </location>
</feature>
<accession>A0A2P6MYJ9</accession>
<dbReference type="Gene3D" id="1.25.40.20">
    <property type="entry name" value="Ankyrin repeat-containing domain"/>
    <property type="match status" value="1"/>
</dbReference>
<keyword evidence="1 3" id="KW-0597">Phosphoprotein</keyword>
<feature type="domain" description="Response regulatory" evidence="5">
    <location>
        <begin position="827"/>
        <end position="943"/>
    </location>
</feature>
<evidence type="ECO:0000256" key="3">
    <source>
        <dbReference type="PROSITE-ProRule" id="PRU00169"/>
    </source>
</evidence>
<dbReference type="CDD" id="cd17546">
    <property type="entry name" value="REC_hyHK_CKI1_RcsC-like"/>
    <property type="match status" value="1"/>
</dbReference>
<evidence type="ECO:0000256" key="2">
    <source>
        <dbReference type="PROSITE-ProRule" id="PRU00023"/>
    </source>
</evidence>
<dbReference type="InterPro" id="IPR003661">
    <property type="entry name" value="HisK_dim/P_dom"/>
</dbReference>
<dbReference type="InParanoid" id="A0A2P6MYJ9"/>
<dbReference type="SUPFAM" id="SSF48403">
    <property type="entry name" value="Ankyrin repeat"/>
    <property type="match status" value="1"/>
</dbReference>
<dbReference type="Pfam" id="PF00072">
    <property type="entry name" value="Response_reg"/>
    <property type="match status" value="1"/>
</dbReference>
<dbReference type="SMART" id="SM00448">
    <property type="entry name" value="REC"/>
    <property type="match status" value="1"/>
</dbReference>
<dbReference type="PANTHER" id="PTHR45339">
    <property type="entry name" value="HYBRID SIGNAL TRANSDUCTION HISTIDINE KINASE J"/>
    <property type="match status" value="1"/>
</dbReference>
<gene>
    <name evidence="6" type="ORF">PROFUN_11749</name>
</gene>
<dbReference type="PANTHER" id="PTHR45339:SF5">
    <property type="entry name" value="HISTIDINE KINASE"/>
    <property type="match status" value="1"/>
</dbReference>
<dbReference type="STRING" id="1890364.A0A2P6MYJ9"/>
<keyword evidence="7" id="KW-1185">Reference proteome</keyword>
<dbReference type="PROSITE" id="PS50110">
    <property type="entry name" value="RESPONSE_REGULATORY"/>
    <property type="match status" value="1"/>
</dbReference>
<dbReference type="Gene3D" id="1.10.287.130">
    <property type="match status" value="1"/>
</dbReference>
<dbReference type="AlphaFoldDB" id="A0A2P6MYJ9"/>
<keyword evidence="6" id="KW-0418">Kinase</keyword>
<evidence type="ECO:0000259" key="4">
    <source>
        <dbReference type="PROSITE" id="PS50109"/>
    </source>
</evidence>
<dbReference type="InterPro" id="IPR005467">
    <property type="entry name" value="His_kinase_dom"/>
</dbReference>
<dbReference type="SMART" id="SM00248">
    <property type="entry name" value="ANK"/>
    <property type="match status" value="3"/>
</dbReference>
<sequence length="1147" mass="128897">MKRSRTSAGDDKAGQSAILDILVDSLEYIRQGLVIIEIKEAHKVLYANSSALRLMDTTREALINVPHRPTTPNLDRASNRLMDVKNEMLSDTFWHLTSEASKSGLQSFLFKTRVQSESYTIETDFTPTAGGYVVVTLTAHLHKYSIAADRLMSLEEQDTTSRFLSIMDSAAAVVVLDVEGRDIRFQDHTKPYLKFIGEDMKGKWIGREKKTNDEERQWWMDQMFESMKSQQCTHIENETTLYDGTRPFCRVDCQYIDSRDKKTGEVTQMKEPRGGYEHRFVVNIHDITERKKLETFSLEVQTRNHLTTQLVNTSDCVMAIMEPEDDGHIMYHMMNKRGQQTIDSAYAKFIDANGRSSRELGIPVEHVFLYVDCINEVKRTNGMAMRTVHDPFLDIWWMCVMWEAAKDRYAIICTDISTVKKMEKALEKEIQEKDKALAVHSRFLATISHEVRTPLTGIIEGISHFLEKEGLSEEDKDVIQIGQLCGDQLLTVINDVLDYSRIEANGMNIDMKPVMMQAVMEESVDICTINAMNKGLQLVTQSDFPVGLQIVADHVRLRQVFVNLLSNAIKFTEKGEIVVSGQVKDDVITLCVRDTGIGVSQAFRDKLFQPFTQGDSSYTRRYNGTGLGLSICKRIIEGMEGKIWLESEEGHGAAFFFSLKVTASPPNEESKQLTSICHRVRECNQLQAKSAIVVDGNASQSHALAKTLEEMGLKTHSFSTCLAAANFLDESGEKCHVSILVMDMEQEKDSIEKLMERCQQASIWITERLNPGVPSQVTKFKRPTLLLRKPLKRTHVYRLVHQVLVLGAKSEEEKKEAMDDSVVKELRVMVAEDNLVNQKVIKRLLQKFSIEAKVVDNGKMAVESVAEQPYDLILMDCNMPVMGGSEATQLIRLQNGSEWPKIVALTADAMASNRQLCLDVGMNAVLTKPVKREEIRQVLLSVYHSKHQKTNNNNPHFRHLYQTNMSGEEEDSGNGPMVLAACKRGNISLLKKLIEEDGDKFNPNPTDGLGNGPLHYAATFNHLEIAELILAQKGVDTNIQNHAGDTAVHKAVEKDHVDFLTLLVGAGADTGINNKRGVNATKVARSDYARDIIRSAQLANQVNTQAAPKTKEVELIPHSDVVYASVKAELDPSMIAKGDDDDEEEDD</sequence>
<evidence type="ECO:0000313" key="7">
    <source>
        <dbReference type="Proteomes" id="UP000241769"/>
    </source>
</evidence>
<dbReference type="PROSITE" id="PS50088">
    <property type="entry name" value="ANK_REPEAT"/>
    <property type="match status" value="2"/>
</dbReference>
<proteinExistence type="predicted"/>
<dbReference type="PROSITE" id="PS50297">
    <property type="entry name" value="ANK_REP_REGION"/>
    <property type="match status" value="2"/>
</dbReference>
<evidence type="ECO:0000256" key="1">
    <source>
        <dbReference type="ARBA" id="ARBA00022553"/>
    </source>
</evidence>
<dbReference type="Pfam" id="PF00512">
    <property type="entry name" value="HisKA"/>
    <property type="match status" value="1"/>
</dbReference>
<dbReference type="InterPro" id="IPR002110">
    <property type="entry name" value="Ankyrin_rpt"/>
</dbReference>
<reference evidence="6 7" key="1">
    <citation type="journal article" date="2018" name="Genome Biol. Evol.">
        <title>Multiple Roots of Fruiting Body Formation in Amoebozoa.</title>
        <authorList>
            <person name="Hillmann F."/>
            <person name="Forbes G."/>
            <person name="Novohradska S."/>
            <person name="Ferling I."/>
            <person name="Riege K."/>
            <person name="Groth M."/>
            <person name="Westermann M."/>
            <person name="Marz M."/>
            <person name="Spaller T."/>
            <person name="Winckler T."/>
            <person name="Schaap P."/>
            <person name="Glockner G."/>
        </authorList>
    </citation>
    <scope>NUCLEOTIDE SEQUENCE [LARGE SCALE GENOMIC DNA]</scope>
    <source>
        <strain evidence="6 7">Jena</strain>
    </source>
</reference>
<feature type="domain" description="Histidine kinase" evidence="4">
    <location>
        <begin position="446"/>
        <end position="663"/>
    </location>
</feature>
<dbReference type="InterPro" id="IPR003594">
    <property type="entry name" value="HATPase_dom"/>
</dbReference>
<name>A0A2P6MYJ9_9EUKA</name>
<keyword evidence="2" id="KW-0040">ANK repeat</keyword>
<dbReference type="OrthoDB" id="60033at2759"/>
<dbReference type="FunFam" id="3.30.565.10:FF:000010">
    <property type="entry name" value="Sensor histidine kinase RcsC"/>
    <property type="match status" value="1"/>
</dbReference>
<dbReference type="InterPro" id="IPR011006">
    <property type="entry name" value="CheY-like_superfamily"/>
</dbReference>
<dbReference type="SUPFAM" id="SSF52172">
    <property type="entry name" value="CheY-like"/>
    <property type="match status" value="1"/>
</dbReference>
<organism evidence="6 7">
    <name type="scientific">Planoprotostelium fungivorum</name>
    <dbReference type="NCBI Taxonomy" id="1890364"/>
    <lineage>
        <taxon>Eukaryota</taxon>
        <taxon>Amoebozoa</taxon>
        <taxon>Evosea</taxon>
        <taxon>Variosea</taxon>
        <taxon>Cavosteliida</taxon>
        <taxon>Cavosteliaceae</taxon>
        <taxon>Planoprotostelium</taxon>
    </lineage>
</organism>
<dbReference type="SMART" id="SM00387">
    <property type="entry name" value="HATPase_c"/>
    <property type="match status" value="1"/>
</dbReference>
<dbReference type="InterPro" id="IPR004358">
    <property type="entry name" value="Sig_transdc_His_kin-like_C"/>
</dbReference>
<dbReference type="SMART" id="SM00388">
    <property type="entry name" value="HisKA"/>
    <property type="match status" value="1"/>
</dbReference>
<dbReference type="CDD" id="cd00082">
    <property type="entry name" value="HisKA"/>
    <property type="match status" value="1"/>
</dbReference>
<protein>
    <submittedName>
        <fullName evidence="6">Integral membrane sensor hybrid histidine kinase</fullName>
    </submittedName>
</protein>
<evidence type="ECO:0000259" key="5">
    <source>
        <dbReference type="PROSITE" id="PS50110"/>
    </source>
</evidence>
<evidence type="ECO:0000313" key="6">
    <source>
        <dbReference type="EMBL" id="PRP76746.1"/>
    </source>
</evidence>
<dbReference type="Gene3D" id="3.30.565.10">
    <property type="entry name" value="Histidine kinase-like ATPase, C-terminal domain"/>
    <property type="match status" value="1"/>
</dbReference>
<dbReference type="SUPFAM" id="SSF55874">
    <property type="entry name" value="ATPase domain of HSP90 chaperone/DNA topoisomerase II/histidine kinase"/>
    <property type="match status" value="1"/>
</dbReference>